<reference evidence="7 9" key="1">
    <citation type="submission" date="2016-06" db="EMBL/GenBank/DDBJ databases">
        <authorList>
            <person name="Kjaerup R.B."/>
            <person name="Dalgaard T.S."/>
            <person name="Juul-Madsen H.R."/>
        </authorList>
    </citation>
    <scope>NUCLEOTIDE SEQUENCE [LARGE SCALE GENOMIC DNA]</scope>
    <source>
        <strain evidence="7">Orrdi1</strain>
    </source>
</reference>
<comment type="subcellular location">
    <subcellularLocation>
        <location evidence="1">Cell membrane</location>
        <topology evidence="1">Multi-pass membrane protein</topology>
    </subcellularLocation>
</comment>
<reference evidence="8 9" key="2">
    <citation type="submission" date="2017-08" db="EMBL/GenBank/DDBJ databases">
        <authorList>
            <person name="de Groot N.N."/>
        </authorList>
    </citation>
    <scope>NUCLEOTIDE SEQUENCE [LARGE SCALE GENOMIC DNA]</scope>
    <source>
        <strain evidence="8">Orrdi1</strain>
    </source>
</reference>
<evidence type="ECO:0000256" key="5">
    <source>
        <dbReference type="ARBA" id="ARBA00023136"/>
    </source>
</evidence>
<dbReference type="AlphaFoldDB" id="A0A1C3JXE1"/>
<protein>
    <submittedName>
        <fullName evidence="7">Branched-chain amino acid transport system permease protein LivM (TC 3.A.1.4.1)</fullName>
    </submittedName>
</protein>
<sequence>MTRPQADTTAPLLLLAAFSLLPFLLEDWQRAELTRYFAYMLFAASTAWVWGHCGLLSFGQAVFFGMGAYAMGLASSDAHAGLQGMAALVTGMAGGTLAAVLLAFCIGRVFLSGRQAAGPHFAIATLAISLVAEHTLTSSPLLGGANGLLGISLLEFDWAIRLGLPPDWVAYFLGLAVLACGAGLLVHAARHPWGIALQAIRTHPLRAEALGLDLGRERRRAYMLGAATAAAAGAFFVTQFGFAAPSLAGPAFSAEVIIWVALGGRKHIVTACLGALIVRGTETWLTGPAEVYRPLLLGLAFILVVLRYPEGLLAAAGRRLARRAAGQGPR</sequence>
<proteinExistence type="predicted"/>
<evidence type="ECO:0000313" key="9">
    <source>
        <dbReference type="Proteomes" id="UP000078558"/>
    </source>
</evidence>
<keyword evidence="9" id="KW-1185">Reference proteome</keyword>
<dbReference type="GO" id="GO:0005886">
    <property type="term" value="C:plasma membrane"/>
    <property type="evidence" value="ECO:0007669"/>
    <property type="project" value="UniProtKB-SubCell"/>
</dbReference>
<feature type="transmembrane region" description="Helical" evidence="6">
    <location>
        <begin position="37"/>
        <end position="64"/>
    </location>
</feature>
<dbReference type="GO" id="GO:0015658">
    <property type="term" value="F:branched-chain amino acid transmembrane transporter activity"/>
    <property type="evidence" value="ECO:0007669"/>
    <property type="project" value="InterPro"/>
</dbReference>
<feature type="transmembrane region" description="Helical" evidence="6">
    <location>
        <begin position="123"/>
        <end position="148"/>
    </location>
</feature>
<evidence type="ECO:0000313" key="7">
    <source>
        <dbReference type="EMBL" id="SBT23923.1"/>
    </source>
</evidence>
<gene>
    <name evidence="7" type="ORF">ODI_02612</name>
    <name evidence="8" type="ORF">ODI_R0716</name>
</gene>
<keyword evidence="5 6" id="KW-0472">Membrane</keyword>
<dbReference type="OrthoDB" id="9034298at2"/>
<feature type="transmembrane region" description="Helical" evidence="6">
    <location>
        <begin position="84"/>
        <end position="111"/>
    </location>
</feature>
<name>A0A1C3JXE1_9BURK</name>
<feature type="transmembrane region" description="Helical" evidence="6">
    <location>
        <begin position="290"/>
        <end position="308"/>
    </location>
</feature>
<dbReference type="EMBL" id="LT907988">
    <property type="protein sequence ID" value="SOE47226.1"/>
    <property type="molecule type" value="Genomic_DNA"/>
</dbReference>
<dbReference type="CDD" id="cd06581">
    <property type="entry name" value="TM_PBP1_LivM_like"/>
    <property type="match status" value="1"/>
</dbReference>
<evidence type="ECO:0000256" key="6">
    <source>
        <dbReference type="SAM" id="Phobius"/>
    </source>
</evidence>
<dbReference type="InterPro" id="IPR043428">
    <property type="entry name" value="LivM-like"/>
</dbReference>
<dbReference type="STRING" id="1851544.ODI_02612"/>
<dbReference type="PANTHER" id="PTHR30482">
    <property type="entry name" value="HIGH-AFFINITY BRANCHED-CHAIN AMINO ACID TRANSPORT SYSTEM PERMEASE"/>
    <property type="match status" value="1"/>
</dbReference>
<dbReference type="Proteomes" id="UP000078558">
    <property type="component" value="Chromosome I"/>
</dbReference>
<keyword evidence="2" id="KW-1003">Cell membrane</keyword>
<feature type="transmembrane region" description="Helical" evidence="6">
    <location>
        <begin position="221"/>
        <end position="244"/>
    </location>
</feature>
<keyword evidence="3 6" id="KW-0812">Transmembrane</keyword>
<dbReference type="InterPro" id="IPR001851">
    <property type="entry name" value="ABC_transp_permease"/>
</dbReference>
<dbReference type="PANTHER" id="PTHR30482:SF17">
    <property type="entry name" value="ABC TRANSPORTER ATP-BINDING PROTEIN"/>
    <property type="match status" value="1"/>
</dbReference>
<evidence type="ECO:0000313" key="8">
    <source>
        <dbReference type="EMBL" id="SOE47226.1"/>
    </source>
</evidence>
<keyword evidence="4 6" id="KW-1133">Transmembrane helix</keyword>
<evidence type="ECO:0000256" key="1">
    <source>
        <dbReference type="ARBA" id="ARBA00004651"/>
    </source>
</evidence>
<dbReference type="Pfam" id="PF02653">
    <property type="entry name" value="BPD_transp_2"/>
    <property type="match status" value="1"/>
</dbReference>
<accession>A0A1C3JXE1</accession>
<evidence type="ECO:0000256" key="2">
    <source>
        <dbReference type="ARBA" id="ARBA00022475"/>
    </source>
</evidence>
<dbReference type="EMBL" id="FLRC01000004">
    <property type="protein sequence ID" value="SBT23923.1"/>
    <property type="molecule type" value="Genomic_DNA"/>
</dbReference>
<feature type="transmembrane region" description="Helical" evidence="6">
    <location>
        <begin position="168"/>
        <end position="189"/>
    </location>
</feature>
<evidence type="ECO:0000256" key="3">
    <source>
        <dbReference type="ARBA" id="ARBA00022692"/>
    </source>
</evidence>
<evidence type="ECO:0000256" key="4">
    <source>
        <dbReference type="ARBA" id="ARBA00022989"/>
    </source>
</evidence>
<organism evidence="7 9">
    <name type="scientific">Orrella dioscoreae</name>
    <dbReference type="NCBI Taxonomy" id="1851544"/>
    <lineage>
        <taxon>Bacteria</taxon>
        <taxon>Pseudomonadati</taxon>
        <taxon>Pseudomonadota</taxon>
        <taxon>Betaproteobacteria</taxon>
        <taxon>Burkholderiales</taxon>
        <taxon>Alcaligenaceae</taxon>
        <taxon>Orrella</taxon>
    </lineage>
</organism>
<dbReference type="KEGG" id="odi:ODI_R0716"/>
<dbReference type="RefSeq" id="WP_067749594.1">
    <property type="nucleotide sequence ID" value="NZ_LT907988.1"/>
</dbReference>